<evidence type="ECO:0000313" key="1">
    <source>
        <dbReference type="EMBL" id="AAK46180.1"/>
    </source>
</evidence>
<dbReference type="Proteomes" id="UP000001020">
    <property type="component" value="Chromosome"/>
</dbReference>
<accession>Q8VJV6</accession>
<dbReference type="HOGENOM" id="CLU_3330370_0_0_11"/>
<gene>
    <name evidence="1" type="ordered locus">MT1909</name>
</gene>
<proteinExistence type="predicted"/>
<organism evidence="1 2">
    <name type="scientific">Mycobacterium tuberculosis (strain CDC 1551 / Oshkosh)</name>
    <dbReference type="NCBI Taxonomy" id="83331"/>
    <lineage>
        <taxon>Bacteria</taxon>
        <taxon>Bacillati</taxon>
        <taxon>Actinomycetota</taxon>
        <taxon>Actinomycetes</taxon>
        <taxon>Mycobacteriales</taxon>
        <taxon>Mycobacteriaceae</taxon>
        <taxon>Mycobacterium</taxon>
        <taxon>Mycobacterium tuberculosis complex</taxon>
    </lineage>
</organism>
<protein>
    <submittedName>
        <fullName evidence="1">Uncharacterized protein</fullName>
    </submittedName>
</protein>
<dbReference type="KEGG" id="mtc:MT1909"/>
<evidence type="ECO:0000313" key="2">
    <source>
        <dbReference type="Proteomes" id="UP000001020"/>
    </source>
</evidence>
<dbReference type="AlphaFoldDB" id="Q8VJV6"/>
<name>Q8VJV6_MYCTO</name>
<keyword evidence="2" id="KW-1185">Reference proteome</keyword>
<sequence length="38" mass="4273">MWRDQTCVAPHGVFVGAFLLFSGAFRWSSTVSAFRTVH</sequence>
<dbReference type="EMBL" id="AE000516">
    <property type="protein sequence ID" value="AAK46180.1"/>
    <property type="molecule type" value="Genomic_DNA"/>
</dbReference>
<reference evidence="1 2" key="1">
    <citation type="journal article" date="2002" name="J. Bacteriol.">
        <title>Whole-genome comparison of Mycobacterium tuberculosis clinical and laboratory strains.</title>
        <authorList>
            <person name="Fleischmann R.D."/>
            <person name="Alland D."/>
            <person name="Eisen J.A."/>
            <person name="Carpenter L."/>
            <person name="White O."/>
            <person name="Peterson J."/>
            <person name="DeBoy R."/>
            <person name="Dodson R."/>
            <person name="Gwinn M."/>
            <person name="Haft D."/>
            <person name="Hickey E."/>
            <person name="Kolonay J.F."/>
            <person name="Nelson W.C."/>
            <person name="Umayam L.A."/>
            <person name="Ermolaeva M."/>
            <person name="Salzberg S.L."/>
            <person name="Delcher A."/>
            <person name="Utterback T."/>
            <person name="Weidman J."/>
            <person name="Khouri H."/>
            <person name="Gill J."/>
            <person name="Mikula A."/>
            <person name="Bishai W."/>
            <person name="Jacobs Jr W.R.Jr."/>
            <person name="Venter J.C."/>
            <person name="Fraser C.M."/>
        </authorList>
    </citation>
    <scope>NUCLEOTIDE SEQUENCE [LARGE SCALE GENOMIC DNA]</scope>
    <source>
        <strain evidence="2">CDC 1551 / Oshkosh</strain>
    </source>
</reference>